<dbReference type="GO" id="GO:0006352">
    <property type="term" value="P:DNA-templated transcription initiation"/>
    <property type="evidence" value="ECO:0007669"/>
    <property type="project" value="InterPro"/>
</dbReference>
<name>A0A1W6L3L6_9BURK</name>
<dbReference type="EMBL" id="CP015118">
    <property type="protein sequence ID" value="ARN18854.1"/>
    <property type="molecule type" value="Genomic_DNA"/>
</dbReference>
<accession>A0A1W6L3L6</accession>
<dbReference type="SUPFAM" id="SSF88946">
    <property type="entry name" value="Sigma2 domain of RNA polymerase sigma factors"/>
    <property type="match status" value="1"/>
</dbReference>
<evidence type="ECO:0000313" key="1">
    <source>
        <dbReference type="EMBL" id="ARN18854.1"/>
    </source>
</evidence>
<dbReference type="InterPro" id="IPR014284">
    <property type="entry name" value="RNA_pol_sigma-70_dom"/>
</dbReference>
<dbReference type="AlphaFoldDB" id="A0A1W6L3L6"/>
<dbReference type="InterPro" id="IPR007624">
    <property type="entry name" value="RNA_pol_sigma70_r3"/>
</dbReference>
<reference evidence="1 2" key="1">
    <citation type="submission" date="2016-04" db="EMBL/GenBank/DDBJ databases">
        <title>Complete genome sequence of natural rubber-degrading, novel Gram-negative bacterium, Rhizobacter gummiphilus strain NS21.</title>
        <authorList>
            <person name="Tabata M."/>
            <person name="Kasai D."/>
            <person name="Fukuda M."/>
        </authorList>
    </citation>
    <scope>NUCLEOTIDE SEQUENCE [LARGE SCALE GENOMIC DNA]</scope>
    <source>
        <strain evidence="1 2">NS21</strain>
    </source>
</reference>
<keyword evidence="2" id="KW-1185">Reference proteome</keyword>
<dbReference type="InterPro" id="IPR007627">
    <property type="entry name" value="RNA_pol_sigma70_r2"/>
</dbReference>
<dbReference type="Gene3D" id="1.10.1740.10">
    <property type="match status" value="1"/>
</dbReference>
<organism evidence="1 2">
    <name type="scientific">Piscinibacter gummiphilus</name>
    <dbReference type="NCBI Taxonomy" id="946333"/>
    <lineage>
        <taxon>Bacteria</taxon>
        <taxon>Pseudomonadati</taxon>
        <taxon>Pseudomonadota</taxon>
        <taxon>Betaproteobacteria</taxon>
        <taxon>Burkholderiales</taxon>
        <taxon>Sphaerotilaceae</taxon>
        <taxon>Piscinibacter</taxon>
    </lineage>
</organism>
<dbReference type="Pfam" id="PF04545">
    <property type="entry name" value="Sigma70_r4"/>
    <property type="match status" value="1"/>
</dbReference>
<dbReference type="OrthoDB" id="9804285at2"/>
<dbReference type="STRING" id="946333.A4W93_02355"/>
<dbReference type="GO" id="GO:0003677">
    <property type="term" value="F:DNA binding"/>
    <property type="evidence" value="ECO:0007669"/>
    <property type="project" value="InterPro"/>
</dbReference>
<dbReference type="NCBIfam" id="TIGR02937">
    <property type="entry name" value="sigma70-ECF"/>
    <property type="match status" value="1"/>
</dbReference>
<dbReference type="Gene3D" id="1.20.140.160">
    <property type="match status" value="1"/>
</dbReference>
<dbReference type="GO" id="GO:0016987">
    <property type="term" value="F:sigma factor activity"/>
    <property type="evidence" value="ECO:0007669"/>
    <property type="project" value="InterPro"/>
</dbReference>
<sequence length="245" mass="27398">MNPKVLPPDPDDRNVRLLAHRPLVQRIAGRMLARMPANVAMDELVQAGMIGLNEALSRFEEGRGATFDTYASRRIEGSMLDSLRAGDELSRHVRSQQRQIRAAVQALEHRLGRAPRAKEVANELGWTLEVFYRAMLDAGAAPTRLEDEALEPSSDDPAVVAGEPDALAVDEHADPQRLLQRQQRHEALAKAFDALEPQEHQVMQMIYARELDLAEIGALLGLSPSRISQIHQATVAKLRIRMRDW</sequence>
<protein>
    <submittedName>
        <fullName evidence="1">Uncharacterized protein</fullName>
    </submittedName>
</protein>
<dbReference type="InterPro" id="IPR013325">
    <property type="entry name" value="RNA_pol_sigma_r2"/>
</dbReference>
<dbReference type="NCBIfam" id="TIGR02479">
    <property type="entry name" value="FliA_WhiG"/>
    <property type="match status" value="1"/>
</dbReference>
<dbReference type="KEGG" id="rgu:A4W93_02355"/>
<dbReference type="InterPro" id="IPR012845">
    <property type="entry name" value="RNA_pol_sigma_FliA_WhiG"/>
</dbReference>
<dbReference type="PANTHER" id="PTHR30385:SF7">
    <property type="entry name" value="RNA POLYMERASE SIGMA FACTOR FLIA"/>
    <property type="match status" value="1"/>
</dbReference>
<dbReference type="RefSeq" id="WP_085749098.1">
    <property type="nucleotide sequence ID" value="NZ_BSPR01000012.1"/>
</dbReference>
<evidence type="ECO:0000313" key="2">
    <source>
        <dbReference type="Proteomes" id="UP000193427"/>
    </source>
</evidence>
<dbReference type="InterPro" id="IPR007630">
    <property type="entry name" value="RNA_pol_sigma70_r4"/>
</dbReference>
<dbReference type="InterPro" id="IPR000943">
    <property type="entry name" value="RNA_pol_sigma70"/>
</dbReference>
<dbReference type="PRINTS" id="PR00046">
    <property type="entry name" value="SIGMA70FCT"/>
</dbReference>
<dbReference type="GO" id="GO:0003899">
    <property type="term" value="F:DNA-directed RNA polymerase activity"/>
    <property type="evidence" value="ECO:0007669"/>
    <property type="project" value="InterPro"/>
</dbReference>
<dbReference type="PANTHER" id="PTHR30385">
    <property type="entry name" value="SIGMA FACTOR F FLAGELLAR"/>
    <property type="match status" value="1"/>
</dbReference>
<dbReference type="Pfam" id="PF04539">
    <property type="entry name" value="Sigma70_r3"/>
    <property type="match status" value="1"/>
</dbReference>
<dbReference type="InterPro" id="IPR013324">
    <property type="entry name" value="RNA_pol_sigma_r3/r4-like"/>
</dbReference>
<proteinExistence type="predicted"/>
<gene>
    <name evidence="1" type="ORF">A4W93_02355</name>
</gene>
<dbReference type="Proteomes" id="UP000193427">
    <property type="component" value="Chromosome"/>
</dbReference>
<dbReference type="SUPFAM" id="SSF88659">
    <property type="entry name" value="Sigma3 and sigma4 domains of RNA polymerase sigma factors"/>
    <property type="match status" value="2"/>
</dbReference>
<dbReference type="Pfam" id="PF04542">
    <property type="entry name" value="Sigma70_r2"/>
    <property type="match status" value="1"/>
</dbReference>